<evidence type="ECO:0000313" key="3">
    <source>
        <dbReference type="EMBL" id="GMM35435.1"/>
    </source>
</evidence>
<feature type="region of interest" description="Disordered" evidence="1">
    <location>
        <begin position="389"/>
        <end position="414"/>
    </location>
</feature>
<feature type="compositionally biased region" description="Basic residues" evidence="1">
    <location>
        <begin position="402"/>
        <end position="414"/>
    </location>
</feature>
<feature type="compositionally biased region" description="Polar residues" evidence="1">
    <location>
        <begin position="389"/>
        <end position="401"/>
    </location>
</feature>
<accession>A0AAV5QM70</accession>
<dbReference type="RefSeq" id="XP_064852435.1">
    <property type="nucleotide sequence ID" value="XM_064996363.1"/>
</dbReference>
<keyword evidence="2" id="KW-1133">Transmembrane helix</keyword>
<comment type="caution">
    <text evidence="3">The sequence shown here is derived from an EMBL/GenBank/DDBJ whole genome shotgun (WGS) entry which is preliminary data.</text>
</comment>
<protein>
    <submittedName>
        <fullName evidence="3">Uncharacterized protein</fullName>
    </submittedName>
</protein>
<name>A0AAV5QM70_9ASCO</name>
<dbReference type="EMBL" id="BTFZ01000006">
    <property type="protein sequence ID" value="GMM35435.1"/>
    <property type="molecule type" value="Genomic_DNA"/>
</dbReference>
<dbReference type="AlphaFoldDB" id="A0AAV5QM70"/>
<evidence type="ECO:0000256" key="1">
    <source>
        <dbReference type="SAM" id="MobiDB-lite"/>
    </source>
</evidence>
<keyword evidence="2" id="KW-0472">Membrane</keyword>
<organism evidence="3 4">
    <name type="scientific">Saccharomycopsis crataegensis</name>
    <dbReference type="NCBI Taxonomy" id="43959"/>
    <lineage>
        <taxon>Eukaryota</taxon>
        <taxon>Fungi</taxon>
        <taxon>Dikarya</taxon>
        <taxon>Ascomycota</taxon>
        <taxon>Saccharomycotina</taxon>
        <taxon>Saccharomycetes</taxon>
        <taxon>Saccharomycopsidaceae</taxon>
        <taxon>Saccharomycopsis</taxon>
    </lineage>
</organism>
<feature type="transmembrane region" description="Helical" evidence="2">
    <location>
        <begin position="146"/>
        <end position="166"/>
    </location>
</feature>
<evidence type="ECO:0000313" key="4">
    <source>
        <dbReference type="Proteomes" id="UP001360560"/>
    </source>
</evidence>
<evidence type="ECO:0000256" key="2">
    <source>
        <dbReference type="SAM" id="Phobius"/>
    </source>
</evidence>
<feature type="transmembrane region" description="Helical" evidence="2">
    <location>
        <begin position="198"/>
        <end position="217"/>
    </location>
</feature>
<proteinExistence type="predicted"/>
<gene>
    <name evidence="3" type="ORF">DASC09_027600</name>
</gene>
<sequence>MNKVGLFRLTRQAAFSFKRTQPSITVAWKPQKLQITLVTSKGLYSTVPTKKDDKDQPQLTLRQQKDIQISKNIIQSQVNQHIPGETDQTNTVSSRIPKFPFSKDAVPVLIPRPGVPNPGSSLMSMAKKLKSSTEPELIYEAESHRLYFVFCGAFALVAIIYGLIFLESATNSAWKIYSTNEQDLPEMHNLVMFISRNFVTLLVFAFPIGLAAMFLTVPARLIRRMWYIPIRGNELKNNPVEMVKFTSHPIFPGRPTPIHTMPLSMLNRSYKTKIFTNEGFYLTADKGSFLFLLKEGNKRIPWIADRKGFFWGDGRLFDHLFGKESIEEADLGISYDDKVGAINERVRQESKRLRAEEGVAWQFKEQGKLMRDDLKSLVNIVKNNSKVKSIGGSQTVSSAVSKKNKAQKTRKGKK</sequence>
<dbReference type="GeneID" id="90073414"/>
<reference evidence="3 4" key="1">
    <citation type="journal article" date="2023" name="Elife">
        <title>Identification of key yeast species and microbe-microbe interactions impacting larval growth of Drosophila in the wild.</title>
        <authorList>
            <person name="Mure A."/>
            <person name="Sugiura Y."/>
            <person name="Maeda R."/>
            <person name="Honda K."/>
            <person name="Sakurai N."/>
            <person name="Takahashi Y."/>
            <person name="Watada M."/>
            <person name="Katoh T."/>
            <person name="Gotoh A."/>
            <person name="Gotoh Y."/>
            <person name="Taniguchi I."/>
            <person name="Nakamura K."/>
            <person name="Hayashi T."/>
            <person name="Katayama T."/>
            <person name="Uemura T."/>
            <person name="Hattori Y."/>
        </authorList>
    </citation>
    <scope>NUCLEOTIDE SEQUENCE [LARGE SCALE GENOMIC DNA]</scope>
    <source>
        <strain evidence="3 4">SC-9</strain>
    </source>
</reference>
<keyword evidence="2" id="KW-0812">Transmembrane</keyword>
<dbReference type="Proteomes" id="UP001360560">
    <property type="component" value="Unassembled WGS sequence"/>
</dbReference>
<keyword evidence="4" id="KW-1185">Reference proteome</keyword>